<dbReference type="OrthoDB" id="2768010at2"/>
<dbReference type="InterPro" id="IPR011042">
    <property type="entry name" value="6-blade_b-propeller_TolB-like"/>
</dbReference>
<dbReference type="PANTHER" id="PTHR36842">
    <property type="entry name" value="PROTEIN TOLB HOMOLOG"/>
    <property type="match status" value="1"/>
</dbReference>
<dbReference type="EMBL" id="LSBA01000014">
    <property type="protein sequence ID" value="KXZ20183.1"/>
    <property type="molecule type" value="Genomic_DNA"/>
</dbReference>
<keyword evidence="2" id="KW-1133">Transmembrane helix</keyword>
<comment type="similarity">
    <text evidence="1">Belongs to the TolB family.</text>
</comment>
<evidence type="ECO:0008006" key="5">
    <source>
        <dbReference type="Google" id="ProtNLM"/>
    </source>
</evidence>
<dbReference type="STRING" id="1793963.AXI58_15410"/>
<feature type="transmembrane region" description="Helical" evidence="2">
    <location>
        <begin position="5"/>
        <end position="22"/>
    </location>
</feature>
<protein>
    <recommendedName>
        <fullName evidence="5">Protein TolB</fullName>
    </recommendedName>
</protein>
<proteinExistence type="inferred from homology"/>
<dbReference type="SUPFAM" id="SSF82171">
    <property type="entry name" value="DPP6 N-terminal domain-like"/>
    <property type="match status" value="1"/>
</dbReference>
<dbReference type="AlphaFoldDB" id="A0A150F7A7"/>
<dbReference type="PANTHER" id="PTHR36842:SF1">
    <property type="entry name" value="PROTEIN TOLB"/>
    <property type="match status" value="1"/>
</dbReference>
<keyword evidence="4" id="KW-1185">Reference proteome</keyword>
<sequence>MKIKYAILGAAIIIPAFIYFLVCNNTSSVISSPPVHDLLISFTNERLISSYYINDRVLHKEKMTEYPTVAFTKDKSNLYYTKRDKRNQLNIARLHIKTGKEEIIAKHIAYADELQLSSDEKTLLMRLNQPAHRNFHLASLDIASRKINIIFPNRFNQDQNVEFYQNNANKNTKVVLHYSLAEDMKNVEESNVTGKALKPPKMHISMIDAKKTRKIGSFTKTIQDVTVSPDGNKILFTAGSDDEKRAVFELDIKSNKYKILFKEGKAFKLLSQAFPQYSPDGKKVYFLGIDSKAKSYTDESTGRIIKERTIYAYNVVSGKFTKQWHKSKGVINNFSVLKN</sequence>
<dbReference type="Gene3D" id="2.120.10.30">
    <property type="entry name" value="TolB, C-terminal domain"/>
    <property type="match status" value="1"/>
</dbReference>
<dbReference type="Pfam" id="PF07676">
    <property type="entry name" value="PD40"/>
    <property type="match status" value="1"/>
</dbReference>
<comment type="caution">
    <text evidence="3">The sequence shown here is derived from an EMBL/GenBank/DDBJ whole genome shotgun (WGS) entry which is preliminary data.</text>
</comment>
<reference evidence="4" key="1">
    <citation type="submission" date="2016-02" db="EMBL/GenBank/DDBJ databases">
        <authorList>
            <person name="Dunlap C."/>
        </authorList>
    </citation>
    <scope>NUCLEOTIDE SEQUENCE [LARGE SCALE GENOMIC DNA]</scope>
    <source>
        <strain evidence="4">NRRL B-41092</strain>
    </source>
</reference>
<accession>A0A150F7A7</accession>
<dbReference type="RefSeq" id="WP_061521668.1">
    <property type="nucleotide sequence ID" value="NZ_JARLZY010000011.1"/>
</dbReference>
<organism evidence="3 4">
    <name type="scientific">Bacillus nakamurai</name>
    <dbReference type="NCBI Taxonomy" id="1793963"/>
    <lineage>
        <taxon>Bacteria</taxon>
        <taxon>Bacillati</taxon>
        <taxon>Bacillota</taxon>
        <taxon>Bacilli</taxon>
        <taxon>Bacillales</taxon>
        <taxon>Bacillaceae</taxon>
        <taxon>Bacillus</taxon>
    </lineage>
</organism>
<dbReference type="Proteomes" id="UP000075430">
    <property type="component" value="Unassembled WGS sequence"/>
</dbReference>
<evidence type="ECO:0000313" key="3">
    <source>
        <dbReference type="EMBL" id="KXZ20183.1"/>
    </source>
</evidence>
<keyword evidence="2" id="KW-0812">Transmembrane</keyword>
<name>A0A150F7A7_9BACI</name>
<evidence type="ECO:0000313" key="4">
    <source>
        <dbReference type="Proteomes" id="UP000075430"/>
    </source>
</evidence>
<evidence type="ECO:0000256" key="2">
    <source>
        <dbReference type="SAM" id="Phobius"/>
    </source>
</evidence>
<evidence type="ECO:0000256" key="1">
    <source>
        <dbReference type="ARBA" id="ARBA00009820"/>
    </source>
</evidence>
<gene>
    <name evidence="3" type="ORF">AXI58_15410</name>
</gene>
<dbReference type="InterPro" id="IPR011659">
    <property type="entry name" value="WD40"/>
</dbReference>
<keyword evidence="2" id="KW-0472">Membrane</keyword>